<sequence length="423" mass="48359">MEEMSRWPIFDPHSHIDPRRPAARNFDEVLGYHYYTELAHASGMPTERVDSALDPRTRAQNLAEHLSAVDNTVQYSWLVEIARTFHQFPHDRITPANVGGLFDKALHENDGPSWDLHVWKQSRLEAVFLTNEFDDDLEGWDASAYIPCLRTDDLVLKLHEPRTVERLRRTTNVDVIDLASLRQAITVLFDRFTKKGARACAISLPPDFVPHRAAPRRAVTPVRRAIQGLDLRPDEHSEIRATVFWMLAEHCAEFKLPFDLMIGPIRNVYPAGVAGGRDLFDRRVSLYDYRDLFNHFASVVFPVSTLSPDAGAELVAYSWIFPNVLPMGHWWYSNVPAFIAADLKARIQALPKVKLLGYYSDAYKLEFILPKFNMYRRILAETLAGEAIGKQGWTIDRALELARLVLLDNPRRVFGMKPQGSRS</sequence>
<dbReference type="GO" id="GO:0008880">
    <property type="term" value="F:glucuronate isomerase activity"/>
    <property type="evidence" value="ECO:0007669"/>
    <property type="project" value="UniProtKB-EC"/>
</dbReference>
<keyword evidence="2" id="KW-1185">Reference proteome</keyword>
<reference evidence="2" key="1">
    <citation type="submission" date="2016-12" db="EMBL/GenBank/DDBJ databases">
        <title>Comparative genomics of four Isosphaeraceae planctomycetes: a common pool of plasmids and glycoside hydrolase genes.</title>
        <authorList>
            <person name="Ivanova A."/>
        </authorList>
    </citation>
    <scope>NUCLEOTIDE SEQUENCE [LARGE SCALE GENOMIC DNA]</scope>
    <source>
        <strain evidence="2">PX4</strain>
    </source>
</reference>
<dbReference type="KEGG" id="pbor:BSF38_05131"/>
<dbReference type="Proteomes" id="UP000186309">
    <property type="component" value="Chromosome"/>
</dbReference>
<dbReference type="InterPro" id="IPR003766">
    <property type="entry name" value="Uronate_isomerase"/>
</dbReference>
<organism evidence="1 2">
    <name type="scientific">Paludisphaera borealis</name>
    <dbReference type="NCBI Taxonomy" id="1387353"/>
    <lineage>
        <taxon>Bacteria</taxon>
        <taxon>Pseudomonadati</taxon>
        <taxon>Planctomycetota</taxon>
        <taxon>Planctomycetia</taxon>
        <taxon>Isosphaerales</taxon>
        <taxon>Isosphaeraceae</taxon>
        <taxon>Paludisphaera</taxon>
    </lineage>
</organism>
<dbReference type="AlphaFoldDB" id="A0A1U7CXE7"/>
<dbReference type="SUPFAM" id="SSF51556">
    <property type="entry name" value="Metallo-dependent hydrolases"/>
    <property type="match status" value="1"/>
</dbReference>
<dbReference type="STRING" id="1387353.BSF38_05131"/>
<dbReference type="GO" id="GO:0006064">
    <property type="term" value="P:glucuronate catabolic process"/>
    <property type="evidence" value="ECO:0007669"/>
    <property type="project" value="InterPro"/>
</dbReference>
<protein>
    <submittedName>
        <fullName evidence="1">Uronate isomerase</fullName>
        <ecNumber evidence="1">5.3.1.12</ecNumber>
    </submittedName>
</protein>
<dbReference type="Gene3D" id="1.10.2020.10">
    <property type="entry name" value="uronate isomerase, domain 2, chain A"/>
    <property type="match status" value="1"/>
</dbReference>
<name>A0A1U7CXE7_9BACT</name>
<dbReference type="Pfam" id="PF02614">
    <property type="entry name" value="UxaC"/>
    <property type="match status" value="1"/>
</dbReference>
<evidence type="ECO:0000313" key="2">
    <source>
        <dbReference type="Proteomes" id="UP000186309"/>
    </source>
</evidence>
<accession>A0A1U7CXE7</accession>
<evidence type="ECO:0000313" key="1">
    <source>
        <dbReference type="EMBL" id="APW63559.1"/>
    </source>
</evidence>
<keyword evidence="1" id="KW-0413">Isomerase</keyword>
<dbReference type="EMBL" id="CP019082">
    <property type="protein sequence ID" value="APW63559.1"/>
    <property type="molecule type" value="Genomic_DNA"/>
</dbReference>
<dbReference type="EC" id="5.3.1.12" evidence="1"/>
<dbReference type="InterPro" id="IPR032466">
    <property type="entry name" value="Metal_Hydrolase"/>
</dbReference>
<gene>
    <name evidence="1" type="primary">uxaC</name>
    <name evidence="1" type="ORF">BSF38_05131</name>
</gene>
<dbReference type="UniPathway" id="UPA00246"/>
<dbReference type="Gene3D" id="3.20.20.140">
    <property type="entry name" value="Metal-dependent hydrolases"/>
    <property type="match status" value="1"/>
</dbReference>
<proteinExistence type="predicted"/>